<sequence length="345" mass="35207">MRARLFSLLFAGFVAAASAEVSAGQAYLPMGQARGIAVVDTQRDAVVGHLPGVPSGHGLALSPDGGLLVAASLAAGATMEAGEPEHAAHHGGKAAARESGGGGVVTLIRAATGAVVARIAIPGPSHHVAITPDGRYAVATLMRDGGVAVIDLRERRLARVVPTGVAPNYAVPAADSRTVYVSNSGSATVSVVDVVTGRVRDSVTVDAGPEHMVLSGDGERLYVNAAGAGAVTVVALPEGRVVRSLETGRDPHGIALGRSGRRLFVALTGEDRLLAIDLRDGSRTSRVLAPMPYHLARVPGNGRLYVSSRGESRVWVVDGRDLGVSASIQTSAVVHQMAMSAEAGQ</sequence>
<accession>A0A5B8RG55</accession>
<dbReference type="InterPro" id="IPR011048">
    <property type="entry name" value="Haem_d1_sf"/>
</dbReference>
<dbReference type="InterPro" id="IPR011964">
    <property type="entry name" value="YVTN_b-propeller_repeat"/>
</dbReference>
<evidence type="ECO:0000256" key="1">
    <source>
        <dbReference type="ARBA" id="ARBA00022729"/>
    </source>
</evidence>
<organism evidence="3">
    <name type="scientific">uncultured organism</name>
    <dbReference type="NCBI Taxonomy" id="155900"/>
    <lineage>
        <taxon>unclassified sequences</taxon>
        <taxon>environmental samples</taxon>
    </lineage>
</organism>
<dbReference type="InterPro" id="IPR051200">
    <property type="entry name" value="Host-pathogen_enzymatic-act"/>
</dbReference>
<evidence type="ECO:0000313" key="3">
    <source>
        <dbReference type="EMBL" id="QEA06484.1"/>
    </source>
</evidence>
<dbReference type="InterPro" id="IPR015943">
    <property type="entry name" value="WD40/YVTN_repeat-like_dom_sf"/>
</dbReference>
<dbReference type="InterPro" id="IPR048433">
    <property type="entry name" value="YNCE-like_beta-prop"/>
</dbReference>
<dbReference type="PANTHER" id="PTHR47197:SF3">
    <property type="entry name" value="DIHYDRO-HEME D1 DEHYDROGENASE"/>
    <property type="match status" value="1"/>
</dbReference>
<dbReference type="AlphaFoldDB" id="A0A5B8RG55"/>
<dbReference type="NCBIfam" id="TIGR02276">
    <property type="entry name" value="beta_rpt_yvtn"/>
    <property type="match status" value="1"/>
</dbReference>
<name>A0A5B8RG55_9ZZZZ</name>
<keyword evidence="1" id="KW-0732">Signal</keyword>
<dbReference type="PANTHER" id="PTHR47197">
    <property type="entry name" value="PROTEIN NIRF"/>
    <property type="match status" value="1"/>
</dbReference>
<evidence type="ECO:0000259" key="2">
    <source>
        <dbReference type="Pfam" id="PF21783"/>
    </source>
</evidence>
<reference evidence="3" key="1">
    <citation type="submission" date="2019-06" db="EMBL/GenBank/DDBJ databases">
        <authorList>
            <person name="Murdoch R.W."/>
            <person name="Fathepure B."/>
        </authorList>
    </citation>
    <scope>NUCLEOTIDE SEQUENCE</scope>
</reference>
<dbReference type="EMBL" id="MN079146">
    <property type="protein sequence ID" value="QEA06484.1"/>
    <property type="molecule type" value="Genomic_DNA"/>
</dbReference>
<dbReference type="Pfam" id="PF21783">
    <property type="entry name" value="YNCE"/>
    <property type="match status" value="1"/>
</dbReference>
<gene>
    <name evidence="3" type="ORF">KBTEX_02823</name>
</gene>
<dbReference type="Gene3D" id="2.130.10.10">
    <property type="entry name" value="YVTN repeat-like/Quinoprotein amine dehydrogenase"/>
    <property type="match status" value="2"/>
</dbReference>
<protein>
    <recommendedName>
        <fullName evidence="2">YNCE-like beta-propeller domain-containing protein</fullName>
    </recommendedName>
</protein>
<feature type="domain" description="YNCE-like beta-propeller" evidence="2">
    <location>
        <begin position="127"/>
        <end position="254"/>
    </location>
</feature>
<proteinExistence type="predicted"/>
<dbReference type="SUPFAM" id="SSF51004">
    <property type="entry name" value="C-terminal (heme d1) domain of cytochrome cd1-nitrite reductase"/>
    <property type="match status" value="1"/>
</dbReference>